<feature type="compositionally biased region" description="Basic residues" evidence="1">
    <location>
        <begin position="67"/>
        <end position="77"/>
    </location>
</feature>
<evidence type="ECO:0000313" key="2">
    <source>
        <dbReference type="EMBL" id="MFC5744814.1"/>
    </source>
</evidence>
<dbReference type="RefSeq" id="WP_378280307.1">
    <property type="nucleotide sequence ID" value="NZ_JBHSON010000004.1"/>
</dbReference>
<comment type="caution">
    <text evidence="2">The sequence shown here is derived from an EMBL/GenBank/DDBJ whole genome shotgun (WGS) entry which is preliminary data.</text>
</comment>
<evidence type="ECO:0000256" key="1">
    <source>
        <dbReference type="SAM" id="MobiDB-lite"/>
    </source>
</evidence>
<reference evidence="3" key="1">
    <citation type="journal article" date="2019" name="Int. J. Syst. Evol. Microbiol.">
        <title>The Global Catalogue of Microorganisms (GCM) 10K type strain sequencing project: providing services to taxonomists for standard genome sequencing and annotation.</title>
        <authorList>
            <consortium name="The Broad Institute Genomics Platform"/>
            <consortium name="The Broad Institute Genome Sequencing Center for Infectious Disease"/>
            <person name="Wu L."/>
            <person name="Ma J."/>
        </authorList>
    </citation>
    <scope>NUCLEOTIDE SEQUENCE [LARGE SCALE GENOMIC DNA]</scope>
    <source>
        <strain evidence="3">KCTC 42087</strain>
    </source>
</reference>
<dbReference type="Proteomes" id="UP001596074">
    <property type="component" value="Unassembled WGS sequence"/>
</dbReference>
<evidence type="ECO:0000313" key="3">
    <source>
        <dbReference type="Proteomes" id="UP001596074"/>
    </source>
</evidence>
<feature type="region of interest" description="Disordered" evidence="1">
    <location>
        <begin position="41"/>
        <end position="86"/>
    </location>
</feature>
<organism evidence="2 3">
    <name type="scientific">Actinomadura rugatobispora</name>
    <dbReference type="NCBI Taxonomy" id="1994"/>
    <lineage>
        <taxon>Bacteria</taxon>
        <taxon>Bacillati</taxon>
        <taxon>Actinomycetota</taxon>
        <taxon>Actinomycetes</taxon>
        <taxon>Streptosporangiales</taxon>
        <taxon>Thermomonosporaceae</taxon>
        <taxon>Actinomadura</taxon>
    </lineage>
</organism>
<sequence>MNAGGMNQDVLLTVSELATFFDGAVSYRAIDQWIRRGKLTPADHTDNGRPLIRLGDAQQVEAETHGAKRGRPRKTRPPRLYADQYL</sequence>
<keyword evidence="3" id="KW-1185">Reference proteome</keyword>
<dbReference type="EMBL" id="JBHSON010000004">
    <property type="protein sequence ID" value="MFC5744814.1"/>
    <property type="molecule type" value="Genomic_DNA"/>
</dbReference>
<protein>
    <recommendedName>
        <fullName evidence="4">DNA-binding protein</fullName>
    </recommendedName>
</protein>
<gene>
    <name evidence="2" type="ORF">ACFPZN_04215</name>
</gene>
<name>A0ABW0ZNG1_9ACTN</name>
<proteinExistence type="predicted"/>
<evidence type="ECO:0008006" key="4">
    <source>
        <dbReference type="Google" id="ProtNLM"/>
    </source>
</evidence>
<accession>A0ABW0ZNG1</accession>